<dbReference type="RefSeq" id="WP_151166573.1">
    <property type="nucleotide sequence ID" value="NZ_WACR01000002.1"/>
</dbReference>
<reference evidence="1 2" key="1">
    <citation type="submission" date="2019-09" db="EMBL/GenBank/DDBJ databases">
        <title>Genomes of Cryomorphaceae.</title>
        <authorList>
            <person name="Bowman J.P."/>
        </authorList>
    </citation>
    <scope>NUCLEOTIDE SEQUENCE [LARGE SCALE GENOMIC DNA]</scope>
    <source>
        <strain evidence="1 2">KCTC 52047</strain>
    </source>
</reference>
<protein>
    <submittedName>
        <fullName evidence="1">KilA-N domain-containing protein</fullName>
    </submittedName>
</protein>
<evidence type="ECO:0000313" key="1">
    <source>
        <dbReference type="EMBL" id="KAB1065748.1"/>
    </source>
</evidence>
<accession>A0A6N6M7I3</accession>
<dbReference type="OrthoDB" id="9810290at2"/>
<dbReference type="Proteomes" id="UP000435357">
    <property type="component" value="Unassembled WGS sequence"/>
</dbReference>
<keyword evidence="2" id="KW-1185">Reference proteome</keyword>
<gene>
    <name evidence="1" type="ORF">F3059_02820</name>
</gene>
<dbReference type="EMBL" id="WACR01000002">
    <property type="protein sequence ID" value="KAB1065748.1"/>
    <property type="molecule type" value="Genomic_DNA"/>
</dbReference>
<comment type="caution">
    <text evidence="1">The sequence shown here is derived from an EMBL/GenBank/DDBJ whole genome shotgun (WGS) entry which is preliminary data.</text>
</comment>
<name>A0A6N6M7I3_9FLAO</name>
<proteinExistence type="predicted"/>
<organism evidence="1 2">
    <name type="scientific">Salibacter halophilus</name>
    <dbReference type="NCBI Taxonomy" id="1803916"/>
    <lineage>
        <taxon>Bacteria</taxon>
        <taxon>Pseudomonadati</taxon>
        <taxon>Bacteroidota</taxon>
        <taxon>Flavobacteriia</taxon>
        <taxon>Flavobacteriales</taxon>
        <taxon>Salibacteraceae</taxon>
        <taxon>Salibacter</taxon>
    </lineage>
</organism>
<dbReference type="AlphaFoldDB" id="A0A6N6M7I3"/>
<sequence>MSLTDIARHRDPERTDYIIQNWLRNRNTIEFLGIWEKLNNSNFNPIEFEGFRNRAY</sequence>
<evidence type="ECO:0000313" key="2">
    <source>
        <dbReference type="Proteomes" id="UP000435357"/>
    </source>
</evidence>